<name>A0ABY7F810_MYAAR</name>
<evidence type="ECO:0000256" key="2">
    <source>
        <dbReference type="ARBA" id="ARBA00006665"/>
    </source>
</evidence>
<feature type="transmembrane region" description="Helical" evidence="6">
    <location>
        <begin position="298"/>
        <end position="318"/>
    </location>
</feature>
<keyword evidence="3 6" id="KW-0812">Transmembrane</keyword>
<evidence type="ECO:0000256" key="3">
    <source>
        <dbReference type="ARBA" id="ARBA00022692"/>
    </source>
</evidence>
<evidence type="ECO:0000256" key="6">
    <source>
        <dbReference type="SAM" id="Phobius"/>
    </source>
</evidence>
<evidence type="ECO:0000256" key="5">
    <source>
        <dbReference type="ARBA" id="ARBA00023136"/>
    </source>
</evidence>
<proteinExistence type="inferred from homology"/>
<feature type="transmembrane region" description="Helical" evidence="6">
    <location>
        <begin position="133"/>
        <end position="158"/>
    </location>
</feature>
<keyword evidence="8" id="KW-1185">Reference proteome</keyword>
<accession>A0ABY7F810</accession>
<dbReference type="PANTHER" id="PTHR10383:SF9">
    <property type="entry name" value="SERINE INCORPORATOR, ISOFORM F"/>
    <property type="match status" value="1"/>
</dbReference>
<feature type="transmembrane region" description="Helical" evidence="6">
    <location>
        <begin position="228"/>
        <end position="246"/>
    </location>
</feature>
<comment type="similarity">
    <text evidence="2">Belongs to the TDE1 family.</text>
</comment>
<organism evidence="7 8">
    <name type="scientific">Mya arenaria</name>
    <name type="common">Soft-shell clam</name>
    <dbReference type="NCBI Taxonomy" id="6604"/>
    <lineage>
        <taxon>Eukaryota</taxon>
        <taxon>Metazoa</taxon>
        <taxon>Spiralia</taxon>
        <taxon>Lophotrochozoa</taxon>
        <taxon>Mollusca</taxon>
        <taxon>Bivalvia</taxon>
        <taxon>Autobranchia</taxon>
        <taxon>Heteroconchia</taxon>
        <taxon>Euheterodonta</taxon>
        <taxon>Imparidentia</taxon>
        <taxon>Neoheterodontei</taxon>
        <taxon>Myida</taxon>
        <taxon>Myoidea</taxon>
        <taxon>Myidae</taxon>
        <taxon>Mya</taxon>
    </lineage>
</organism>
<feature type="transmembrane region" description="Helical" evidence="6">
    <location>
        <begin position="170"/>
        <end position="188"/>
    </location>
</feature>
<protein>
    <submittedName>
        <fullName evidence="7">SERC1-like protein</fullName>
    </submittedName>
</protein>
<dbReference type="InterPro" id="IPR005016">
    <property type="entry name" value="TDE1/TMS"/>
</dbReference>
<comment type="subcellular location">
    <subcellularLocation>
        <location evidence="1">Membrane</location>
        <topology evidence="1">Multi-pass membrane protein</topology>
    </subcellularLocation>
</comment>
<feature type="transmembrane region" description="Helical" evidence="6">
    <location>
        <begin position="330"/>
        <end position="356"/>
    </location>
</feature>
<keyword evidence="5 6" id="KW-0472">Membrane</keyword>
<dbReference type="EMBL" id="CP111021">
    <property type="protein sequence ID" value="WAR17304.1"/>
    <property type="molecule type" value="Genomic_DNA"/>
</dbReference>
<dbReference type="PANTHER" id="PTHR10383">
    <property type="entry name" value="SERINE INCORPORATOR"/>
    <property type="match status" value="1"/>
</dbReference>
<dbReference type="Pfam" id="PF03348">
    <property type="entry name" value="Serinc"/>
    <property type="match status" value="2"/>
</dbReference>
<feature type="transmembrane region" description="Helical" evidence="6">
    <location>
        <begin position="85"/>
        <end position="113"/>
    </location>
</feature>
<evidence type="ECO:0000313" key="7">
    <source>
        <dbReference type="EMBL" id="WAR17304.1"/>
    </source>
</evidence>
<reference evidence="7" key="1">
    <citation type="submission" date="2022-11" db="EMBL/GenBank/DDBJ databases">
        <title>Centuries of genome instability and evolution in soft-shell clam transmissible cancer (bioRxiv).</title>
        <authorList>
            <person name="Hart S.F.M."/>
            <person name="Yonemitsu M.A."/>
            <person name="Giersch R.M."/>
            <person name="Beal B.F."/>
            <person name="Arriagada G."/>
            <person name="Davis B.W."/>
            <person name="Ostrander E.A."/>
            <person name="Goff S.P."/>
            <person name="Metzger M.J."/>
        </authorList>
    </citation>
    <scope>NUCLEOTIDE SEQUENCE</scope>
    <source>
        <strain evidence="7">MELC-2E11</strain>
        <tissue evidence="7">Siphon/mantle</tissue>
    </source>
</reference>
<evidence type="ECO:0000256" key="4">
    <source>
        <dbReference type="ARBA" id="ARBA00022989"/>
    </source>
</evidence>
<dbReference type="Proteomes" id="UP001164746">
    <property type="component" value="Chromosome 10"/>
</dbReference>
<keyword evidence="4 6" id="KW-1133">Transmembrane helix</keyword>
<sequence>MTSTQVGVHTVHPTPRISMLCGQCSLQPLLCMLSILQEFHINEDRILHDAPIPGLCKNFVSVDLGPGMSWEKDSSLLKSQQCDNVVGYLAVYRVCFSMAAFFLLFCLILLIDFAHGWSESWVEKYEETEAKCWYYSLLFFTIFFYAISLTGIVLFYLYYAHESECGLNKFFVSFNMILCVAVSVISILPKIQEDRACNPSLTQITFNKDTNITTQSPHDLSYGKNFDWSSVVSLAIWLFAVLYSSIRTSTNSQVGKITMSEKTILQSDTGSNDNGDEEKGGQHVWDNEEDGTAYSYSFFHFMLLLGSLYVMMTLTNWFNSDFKTLNSNMAAVWVKIVSSWLCIILYVWTLIAPVVLKDREFNVVLET</sequence>
<evidence type="ECO:0000256" key="1">
    <source>
        <dbReference type="ARBA" id="ARBA00004141"/>
    </source>
</evidence>
<gene>
    <name evidence="7" type="ORF">MAR_031898</name>
</gene>
<evidence type="ECO:0000313" key="8">
    <source>
        <dbReference type="Proteomes" id="UP001164746"/>
    </source>
</evidence>